<evidence type="ECO:0000256" key="12">
    <source>
        <dbReference type="NCBIfam" id="TIGR04265"/>
    </source>
</evidence>
<keyword evidence="8" id="KW-0443">Lipid metabolism</keyword>
<evidence type="ECO:0000256" key="9">
    <source>
        <dbReference type="ARBA" id="ARBA00023136"/>
    </source>
</evidence>
<dbReference type="CDD" id="cd09110">
    <property type="entry name" value="PLDc_CLS_1"/>
    <property type="match status" value="1"/>
</dbReference>
<evidence type="ECO:0000256" key="6">
    <source>
        <dbReference type="ARBA" id="ARBA00022737"/>
    </source>
</evidence>
<dbReference type="EMBL" id="JAMQKB010000010">
    <property type="protein sequence ID" value="MDC3425070.1"/>
    <property type="molecule type" value="Genomic_DNA"/>
</dbReference>
<dbReference type="InterPro" id="IPR001736">
    <property type="entry name" value="PLipase_D/transphosphatidylase"/>
</dbReference>
<keyword evidence="5" id="KW-0812">Transmembrane</keyword>
<dbReference type="AlphaFoldDB" id="A0A9X3WT95"/>
<dbReference type="PANTHER" id="PTHR21248">
    <property type="entry name" value="CARDIOLIPIN SYNTHASE"/>
    <property type="match status" value="1"/>
</dbReference>
<dbReference type="NCBIfam" id="TIGR04265">
    <property type="entry name" value="bac_cardiolipin"/>
    <property type="match status" value="1"/>
</dbReference>
<evidence type="ECO:0000256" key="4">
    <source>
        <dbReference type="ARBA" id="ARBA00022679"/>
    </source>
</evidence>
<dbReference type="EC" id="2.7.8.-" evidence="12"/>
<keyword evidence="15" id="KW-1185">Reference proteome</keyword>
<evidence type="ECO:0000256" key="1">
    <source>
        <dbReference type="ARBA" id="ARBA00004236"/>
    </source>
</evidence>
<reference evidence="14" key="1">
    <citation type="submission" date="2022-06" db="EMBL/GenBank/DDBJ databases">
        <title>Aquibacillus sp. a new bacterium isolated from soil saline samples.</title>
        <authorList>
            <person name="Galisteo C."/>
            <person name="De La Haba R."/>
            <person name="Sanchez-Porro C."/>
            <person name="Ventosa A."/>
        </authorList>
    </citation>
    <scope>NUCLEOTIDE SEQUENCE</scope>
    <source>
        <strain evidence="14">3ASR75-11</strain>
    </source>
</reference>
<feature type="domain" description="PLD phosphodiesterase" evidence="13">
    <location>
        <begin position="312"/>
        <end position="339"/>
    </location>
</feature>
<dbReference type="Pfam" id="PF13091">
    <property type="entry name" value="PLDc_2"/>
    <property type="match status" value="2"/>
</dbReference>
<feature type="domain" description="PLD phosphodiesterase" evidence="13">
    <location>
        <begin position="140"/>
        <end position="167"/>
    </location>
</feature>
<comment type="subcellular location">
    <subcellularLocation>
        <location evidence="1">Cell membrane</location>
    </subcellularLocation>
</comment>
<dbReference type="Proteomes" id="UP001145050">
    <property type="component" value="Unassembled WGS sequence"/>
</dbReference>
<dbReference type="CDD" id="cd09112">
    <property type="entry name" value="PLDc_CLS_2"/>
    <property type="match status" value="1"/>
</dbReference>
<keyword evidence="4" id="KW-0808">Transferase</keyword>
<evidence type="ECO:0000256" key="3">
    <source>
        <dbReference type="ARBA" id="ARBA00022516"/>
    </source>
</evidence>
<evidence type="ECO:0000256" key="11">
    <source>
        <dbReference type="ARBA" id="ARBA00023264"/>
    </source>
</evidence>
<evidence type="ECO:0000256" key="8">
    <source>
        <dbReference type="ARBA" id="ARBA00023098"/>
    </source>
</evidence>
<dbReference type="PROSITE" id="PS50035">
    <property type="entry name" value="PLD"/>
    <property type="match status" value="2"/>
</dbReference>
<dbReference type="GO" id="GO:0008808">
    <property type="term" value="F:cardiolipin synthase activity"/>
    <property type="evidence" value="ECO:0007669"/>
    <property type="project" value="UniProtKB-UniRule"/>
</dbReference>
<dbReference type="InterPro" id="IPR022924">
    <property type="entry name" value="Cardiolipin_synthase"/>
</dbReference>
<gene>
    <name evidence="14" type="primary">cls</name>
    <name evidence="14" type="ORF">NC797_11190</name>
</gene>
<keyword evidence="7" id="KW-1133">Transmembrane helix</keyword>
<evidence type="ECO:0000256" key="10">
    <source>
        <dbReference type="ARBA" id="ARBA00023209"/>
    </source>
</evidence>
<dbReference type="GO" id="GO:0032049">
    <property type="term" value="P:cardiolipin biosynthetic process"/>
    <property type="evidence" value="ECO:0007669"/>
    <property type="project" value="UniProtKB-UniRule"/>
</dbReference>
<dbReference type="PANTHER" id="PTHR21248:SF7">
    <property type="entry name" value="MINOR CARDIOLIPIN SYNTHASE CLSB"/>
    <property type="match status" value="1"/>
</dbReference>
<keyword evidence="10" id="KW-0594">Phospholipid biosynthesis</keyword>
<organism evidence="14 15">
    <name type="scientific">Terrihalobacillus insolitus</name>
    <dbReference type="NCBI Taxonomy" id="2950438"/>
    <lineage>
        <taxon>Bacteria</taxon>
        <taxon>Bacillati</taxon>
        <taxon>Bacillota</taxon>
        <taxon>Bacilli</taxon>
        <taxon>Bacillales</taxon>
        <taxon>Bacillaceae</taxon>
        <taxon>Terrihalobacillus</taxon>
    </lineage>
</organism>
<sequence length="400" mass="45563">MAILFIVSSLVLFILLLWLDFRLGKKAATKSISALDFSRKQGDYSLFSDGNKLFDQFFQDIMEAQKKIDVQFYIVRNDEVSKTLFDLLKERAKNGVQVRLLIDRIGGLKVRKKIANDLRDAGVNVMFSDKPRFPYYFYKLNRRNHRKIAVVDHKIGYVGGFNIGKEYLGKDAYFGPWRDYHLRLTGEIVQDLAFLFQHDWKENMSGTPSIPKDENGSTNEGTSHIKLSATETGQLEDILVNRVNQAHSEILLASPYFIPTQRLFEAFVQAIKRGVEVTLVAPLKGDHPFVKPASIPYYRELSNAGGHVYLYDKGFYHAKVMIVDQELCEIGTANLDQRSLFLNKEVSAVFTDSDTFIHEIRSSFIQDRNASIPLTENGLKKRSFSSKISGVLAKCIKPLL</sequence>
<keyword evidence="3" id="KW-0444">Lipid biosynthesis</keyword>
<keyword evidence="11" id="KW-1208">Phospholipid metabolism</keyword>
<evidence type="ECO:0000313" key="15">
    <source>
        <dbReference type="Proteomes" id="UP001145050"/>
    </source>
</evidence>
<keyword evidence="9" id="KW-0472">Membrane</keyword>
<protein>
    <recommendedName>
        <fullName evidence="12">Cardiolipin synthase</fullName>
        <ecNumber evidence="12">2.7.8.-</ecNumber>
    </recommendedName>
</protein>
<evidence type="ECO:0000259" key="13">
    <source>
        <dbReference type="PROSITE" id="PS50035"/>
    </source>
</evidence>
<evidence type="ECO:0000313" key="14">
    <source>
        <dbReference type="EMBL" id="MDC3425070.1"/>
    </source>
</evidence>
<proteinExistence type="predicted"/>
<accession>A0A9X3WT95</accession>
<dbReference type="RefSeq" id="WP_272436869.1">
    <property type="nucleotide sequence ID" value="NZ_JAMQKB010000010.1"/>
</dbReference>
<dbReference type="FunFam" id="3.30.870.10:FF:000014">
    <property type="entry name" value="Cardiolipin synthase"/>
    <property type="match status" value="1"/>
</dbReference>
<evidence type="ECO:0000256" key="7">
    <source>
        <dbReference type="ARBA" id="ARBA00022989"/>
    </source>
</evidence>
<dbReference type="InterPro" id="IPR025202">
    <property type="entry name" value="PLD-like_dom"/>
</dbReference>
<dbReference type="SMART" id="SM00155">
    <property type="entry name" value="PLDc"/>
    <property type="match status" value="2"/>
</dbReference>
<evidence type="ECO:0000256" key="2">
    <source>
        <dbReference type="ARBA" id="ARBA00022475"/>
    </source>
</evidence>
<keyword evidence="2" id="KW-1003">Cell membrane</keyword>
<name>A0A9X3WT95_9BACI</name>
<dbReference type="SUPFAM" id="SSF56024">
    <property type="entry name" value="Phospholipase D/nuclease"/>
    <property type="match status" value="2"/>
</dbReference>
<dbReference type="GO" id="GO:0005886">
    <property type="term" value="C:plasma membrane"/>
    <property type="evidence" value="ECO:0007669"/>
    <property type="project" value="UniProtKB-SubCell"/>
</dbReference>
<keyword evidence="6" id="KW-0677">Repeat</keyword>
<evidence type="ECO:0000256" key="5">
    <source>
        <dbReference type="ARBA" id="ARBA00022692"/>
    </source>
</evidence>
<comment type="caution">
    <text evidence="14">The sequence shown here is derived from an EMBL/GenBank/DDBJ whole genome shotgun (WGS) entry which is preliminary data.</text>
</comment>
<dbReference type="Gene3D" id="3.30.870.10">
    <property type="entry name" value="Endonuclease Chain A"/>
    <property type="match status" value="2"/>
</dbReference>